<dbReference type="GO" id="GO:0017004">
    <property type="term" value="P:cytochrome complex assembly"/>
    <property type="evidence" value="ECO:0007669"/>
    <property type="project" value="UniProtKB-KW"/>
</dbReference>
<feature type="transmembrane region" description="Helical" evidence="13">
    <location>
        <begin position="193"/>
        <end position="216"/>
    </location>
</feature>
<keyword evidence="15" id="KW-1185">Reference proteome</keyword>
<feature type="transmembrane region" description="Helical" evidence="13">
    <location>
        <begin position="126"/>
        <end position="148"/>
    </location>
</feature>
<evidence type="ECO:0000256" key="9">
    <source>
        <dbReference type="ARBA" id="ARBA00022748"/>
    </source>
</evidence>
<dbReference type="PIRSF" id="PIRSF002764">
    <property type="entry name" value="CcmB"/>
    <property type="match status" value="1"/>
</dbReference>
<dbReference type="GO" id="GO:1903607">
    <property type="term" value="P:cytochrome c biosynthetic process"/>
    <property type="evidence" value="ECO:0007669"/>
    <property type="project" value="TreeGrafter"/>
</dbReference>
<organism evidence="14 15">
    <name type="scientific">Albimonas pacifica</name>
    <dbReference type="NCBI Taxonomy" id="1114924"/>
    <lineage>
        <taxon>Bacteria</taxon>
        <taxon>Pseudomonadati</taxon>
        <taxon>Pseudomonadota</taxon>
        <taxon>Alphaproteobacteria</taxon>
        <taxon>Rhodobacterales</taxon>
        <taxon>Paracoccaceae</taxon>
        <taxon>Albimonas</taxon>
    </lineage>
</organism>
<evidence type="ECO:0000256" key="8">
    <source>
        <dbReference type="ARBA" id="ARBA00022692"/>
    </source>
</evidence>
<proteinExistence type="inferred from homology"/>
<comment type="function">
    <text evidence="1 12">Required for the export of heme to the periplasm for the biogenesis of c-type cytochromes.</text>
</comment>
<evidence type="ECO:0000256" key="5">
    <source>
        <dbReference type="ARBA" id="ARBA00022448"/>
    </source>
</evidence>
<evidence type="ECO:0000256" key="10">
    <source>
        <dbReference type="ARBA" id="ARBA00022989"/>
    </source>
</evidence>
<keyword evidence="9 12" id="KW-0201">Cytochrome c-type biogenesis</keyword>
<reference evidence="14 15" key="1">
    <citation type="submission" date="2016-10" db="EMBL/GenBank/DDBJ databases">
        <authorList>
            <person name="de Groot N.N."/>
        </authorList>
    </citation>
    <scope>NUCLEOTIDE SEQUENCE [LARGE SCALE GENOMIC DNA]</scope>
    <source>
        <strain evidence="14 15">CGMCC 1.11030</strain>
    </source>
</reference>
<feature type="transmembrane region" description="Helical" evidence="13">
    <location>
        <begin position="160"/>
        <end position="181"/>
    </location>
</feature>
<keyword evidence="6 12" id="KW-1003">Cell membrane</keyword>
<evidence type="ECO:0000256" key="13">
    <source>
        <dbReference type="SAM" id="Phobius"/>
    </source>
</evidence>
<evidence type="ECO:0000256" key="11">
    <source>
        <dbReference type="ARBA" id="ARBA00023136"/>
    </source>
</evidence>
<accession>A0A1I3F723</accession>
<dbReference type="EMBL" id="FOQH01000004">
    <property type="protein sequence ID" value="SFI06950.1"/>
    <property type="molecule type" value="Genomic_DNA"/>
</dbReference>
<evidence type="ECO:0000256" key="7">
    <source>
        <dbReference type="ARBA" id="ARBA00022519"/>
    </source>
</evidence>
<evidence type="ECO:0000256" key="6">
    <source>
        <dbReference type="ARBA" id="ARBA00022475"/>
    </source>
</evidence>
<feature type="transmembrane region" description="Helical" evidence="13">
    <location>
        <begin position="99"/>
        <end position="120"/>
    </location>
</feature>
<dbReference type="PANTHER" id="PTHR30070:SF1">
    <property type="entry name" value="CYTOCHROME C BIOGENESIS B-RELATED"/>
    <property type="match status" value="1"/>
</dbReference>
<comment type="similarity">
    <text evidence="3 12">Belongs to the CcmB/CycW/HelB family.</text>
</comment>
<feature type="transmembrane region" description="Helical" evidence="13">
    <location>
        <begin position="12"/>
        <end position="40"/>
    </location>
</feature>
<keyword evidence="11 12" id="KW-0472">Membrane</keyword>
<evidence type="ECO:0000256" key="12">
    <source>
        <dbReference type="PIRNR" id="PIRNR002764"/>
    </source>
</evidence>
<dbReference type="Pfam" id="PF03379">
    <property type="entry name" value="CcmB"/>
    <property type="match status" value="1"/>
</dbReference>
<dbReference type="PANTHER" id="PTHR30070">
    <property type="entry name" value="HEME EXPORTER PROTEIN B"/>
    <property type="match status" value="1"/>
</dbReference>
<dbReference type="AlphaFoldDB" id="A0A1I3F723"/>
<keyword evidence="7 12" id="KW-0997">Cell inner membrane</keyword>
<dbReference type="InterPro" id="IPR003544">
    <property type="entry name" value="Cyt_c_biogenesis_CcmB"/>
</dbReference>
<dbReference type="RefSeq" id="WP_092859404.1">
    <property type="nucleotide sequence ID" value="NZ_FOQH01000004.1"/>
</dbReference>
<evidence type="ECO:0000256" key="4">
    <source>
        <dbReference type="ARBA" id="ARBA00016452"/>
    </source>
</evidence>
<sequence>MSAFLALVRRDLALAFRIGGGGLLSLGFFLLAALLIPLGVGPEGQALARIAAGVVWVCALLACLLSLDRLFQADLEDGSLDQLALGPLPMEAIVLAKAAAHWISTGLPLTLAAPAIGVMLNLDPQAFGPLLLALLIGTPALSLVGAVGAGLTAGVRRGGLLLSVLVLPLYVPTLIFGAQAADRAATGLDPTPALAFLGAVTALAAGVAPFAAAAALRVNLR</sequence>
<dbReference type="InterPro" id="IPR026031">
    <property type="entry name" value="Cyt_c_CcmB_bac"/>
</dbReference>
<dbReference type="PRINTS" id="PR01414">
    <property type="entry name" value="CCMBBIOGNSIS"/>
</dbReference>
<gene>
    <name evidence="14" type="ORF">SAMN05216258_10499</name>
</gene>
<keyword evidence="8 13" id="KW-0812">Transmembrane</keyword>
<evidence type="ECO:0000313" key="15">
    <source>
        <dbReference type="Proteomes" id="UP000199377"/>
    </source>
</evidence>
<name>A0A1I3F723_9RHOB</name>
<dbReference type="OrthoDB" id="9812915at2"/>
<comment type="subcellular location">
    <subcellularLocation>
        <location evidence="2">Cell inner membrane</location>
        <topology evidence="2">Multi-pass membrane protein</topology>
    </subcellularLocation>
</comment>
<feature type="transmembrane region" description="Helical" evidence="13">
    <location>
        <begin position="46"/>
        <end position="67"/>
    </location>
</feature>
<evidence type="ECO:0000256" key="3">
    <source>
        <dbReference type="ARBA" id="ARBA00010544"/>
    </source>
</evidence>
<evidence type="ECO:0000256" key="2">
    <source>
        <dbReference type="ARBA" id="ARBA00004429"/>
    </source>
</evidence>
<dbReference type="NCBIfam" id="TIGR01190">
    <property type="entry name" value="ccmB"/>
    <property type="match status" value="1"/>
</dbReference>
<evidence type="ECO:0000256" key="1">
    <source>
        <dbReference type="ARBA" id="ARBA00002442"/>
    </source>
</evidence>
<keyword evidence="5 12" id="KW-0813">Transport</keyword>
<dbReference type="STRING" id="1114924.SAMN05216258_10499"/>
<dbReference type="GO" id="GO:0015232">
    <property type="term" value="F:heme transmembrane transporter activity"/>
    <property type="evidence" value="ECO:0007669"/>
    <property type="project" value="InterPro"/>
</dbReference>
<dbReference type="Proteomes" id="UP000199377">
    <property type="component" value="Unassembled WGS sequence"/>
</dbReference>
<evidence type="ECO:0000313" key="14">
    <source>
        <dbReference type="EMBL" id="SFI06950.1"/>
    </source>
</evidence>
<dbReference type="GO" id="GO:0005886">
    <property type="term" value="C:plasma membrane"/>
    <property type="evidence" value="ECO:0007669"/>
    <property type="project" value="UniProtKB-SubCell"/>
</dbReference>
<protein>
    <recommendedName>
        <fullName evidence="4 12">Heme exporter protein B</fullName>
    </recommendedName>
</protein>
<keyword evidence="10 13" id="KW-1133">Transmembrane helix</keyword>